<dbReference type="PANTHER" id="PTHR10426">
    <property type="entry name" value="STRICTOSIDINE SYNTHASE-RELATED"/>
    <property type="match status" value="1"/>
</dbReference>
<keyword evidence="5" id="KW-0472">Membrane</keyword>
<dbReference type="InterPro" id="IPR018119">
    <property type="entry name" value="Strictosidine_synth_cons-reg"/>
</dbReference>
<organism evidence="7 8">
    <name type="scientific">Citrullus colocynthis</name>
    <name type="common">colocynth</name>
    <dbReference type="NCBI Taxonomy" id="252529"/>
    <lineage>
        <taxon>Eukaryota</taxon>
        <taxon>Viridiplantae</taxon>
        <taxon>Streptophyta</taxon>
        <taxon>Embryophyta</taxon>
        <taxon>Tracheophyta</taxon>
        <taxon>Spermatophyta</taxon>
        <taxon>Magnoliopsida</taxon>
        <taxon>eudicotyledons</taxon>
        <taxon>Gunneridae</taxon>
        <taxon>Pentapetalae</taxon>
        <taxon>rosids</taxon>
        <taxon>fabids</taxon>
        <taxon>Cucurbitales</taxon>
        <taxon>Cucurbitaceae</taxon>
        <taxon>Benincaseae</taxon>
        <taxon>Citrullus</taxon>
    </lineage>
</organism>
<keyword evidence="4" id="KW-0325">Glycoprotein</keyword>
<reference evidence="7 8" key="1">
    <citation type="submission" date="2024-03" db="EMBL/GenBank/DDBJ databases">
        <authorList>
            <person name="Gkanogiannis A."/>
            <person name="Becerra Lopez-Lavalle L."/>
        </authorList>
    </citation>
    <scope>NUCLEOTIDE SEQUENCE [LARGE SCALE GENOMIC DNA]</scope>
</reference>
<sequence length="371" mass="40715">MIALKYLEAMGLPALGSVVVASSLVAMSVQIMLLSPISPNPILELPSSSYTAFNKELQKLSKLGEGFVKDPEDVCVDESVGTVYTASRDGWIKKLHPNGSLENWKNSHSQTLLGLAPSPSNQGGILVCDTLKGILNVSEDGCSIIVSSHVNQTRMISFADDVVEAKDGSLYFSDASSKFGLHNWYLDFLEAKPHGRLLKYDPSSQQISTLLDNLHFANGVALSADQHYVVVCETFKYRCVKYWLKGPKQGETEILIDDLPGAPDNINLAPDGSFWIALVHPVRDGWEVFVRSKMARHILATFPNVCDLLVNGVRRRATVIKVSEDGKMLRKLDDPDGKVISFLTSAVEFEDQLYLGSLNADFIGKLPLTNT</sequence>
<dbReference type="Proteomes" id="UP001642487">
    <property type="component" value="Chromosome 7"/>
</dbReference>
<dbReference type="PANTHER" id="PTHR10426:SF68">
    <property type="entry name" value="OS07G0614000 PROTEIN"/>
    <property type="match status" value="1"/>
</dbReference>
<gene>
    <name evidence="7" type="ORF">CITCOLO1_LOCUS19103</name>
</gene>
<evidence type="ECO:0000313" key="7">
    <source>
        <dbReference type="EMBL" id="CAK9326747.1"/>
    </source>
</evidence>
<accession>A0ABP0Z1V6</accession>
<evidence type="ECO:0000256" key="3">
    <source>
        <dbReference type="ARBA" id="ARBA00022554"/>
    </source>
</evidence>
<keyword evidence="3" id="KW-0926">Vacuole</keyword>
<dbReference type="Gene3D" id="2.120.10.30">
    <property type="entry name" value="TolB, C-terminal domain"/>
    <property type="match status" value="1"/>
</dbReference>
<keyword evidence="5" id="KW-0812">Transmembrane</keyword>
<feature type="domain" description="Strictosidine synthase conserved region" evidence="6">
    <location>
        <begin position="163"/>
        <end position="247"/>
    </location>
</feature>
<dbReference type="Pfam" id="PF03088">
    <property type="entry name" value="Str_synth"/>
    <property type="match status" value="1"/>
</dbReference>
<comment type="subcellular location">
    <subcellularLocation>
        <location evidence="1">Vacuole</location>
    </subcellularLocation>
</comment>
<dbReference type="SUPFAM" id="SSF63829">
    <property type="entry name" value="Calcium-dependent phosphotriesterase"/>
    <property type="match status" value="1"/>
</dbReference>
<name>A0ABP0Z1V6_9ROSI</name>
<evidence type="ECO:0000256" key="4">
    <source>
        <dbReference type="ARBA" id="ARBA00023180"/>
    </source>
</evidence>
<comment type="similarity">
    <text evidence="2">Belongs to the strictosidine synthase family.</text>
</comment>
<evidence type="ECO:0000259" key="6">
    <source>
        <dbReference type="Pfam" id="PF03088"/>
    </source>
</evidence>
<dbReference type="InterPro" id="IPR011042">
    <property type="entry name" value="6-blade_b-propeller_TolB-like"/>
</dbReference>
<dbReference type="Pfam" id="PF20067">
    <property type="entry name" value="SSL_N"/>
    <property type="match status" value="1"/>
</dbReference>
<evidence type="ECO:0000313" key="8">
    <source>
        <dbReference type="Proteomes" id="UP001642487"/>
    </source>
</evidence>
<keyword evidence="5" id="KW-1133">Transmembrane helix</keyword>
<keyword evidence="8" id="KW-1185">Reference proteome</keyword>
<evidence type="ECO:0000256" key="5">
    <source>
        <dbReference type="SAM" id="Phobius"/>
    </source>
</evidence>
<dbReference type="EMBL" id="OZ021741">
    <property type="protein sequence ID" value="CAK9326747.1"/>
    <property type="molecule type" value="Genomic_DNA"/>
</dbReference>
<evidence type="ECO:0000256" key="2">
    <source>
        <dbReference type="ARBA" id="ARBA00009191"/>
    </source>
</evidence>
<protein>
    <recommendedName>
        <fullName evidence="6">Strictosidine synthase conserved region domain-containing protein</fullName>
    </recommendedName>
</protein>
<feature type="transmembrane region" description="Helical" evidence="5">
    <location>
        <begin position="12"/>
        <end position="33"/>
    </location>
</feature>
<proteinExistence type="inferred from homology"/>
<evidence type="ECO:0000256" key="1">
    <source>
        <dbReference type="ARBA" id="ARBA00004116"/>
    </source>
</evidence>